<evidence type="ECO:0000256" key="1">
    <source>
        <dbReference type="SAM" id="Phobius"/>
    </source>
</evidence>
<feature type="domain" description="Uncharacterized protein TP-0789" evidence="2">
    <location>
        <begin position="119"/>
        <end position="305"/>
    </location>
</feature>
<dbReference type="Gene3D" id="2.50.20.10">
    <property type="entry name" value="Lipoprotein localisation LolA/LolB/LppX"/>
    <property type="match status" value="1"/>
</dbReference>
<comment type="caution">
    <text evidence="3">The sequence shown here is derived from an EMBL/GenBank/DDBJ whole genome shotgun (WGS) entry which is preliminary data.</text>
</comment>
<name>A0A3A4NNB4_ABYX5</name>
<proteinExistence type="predicted"/>
<dbReference type="Proteomes" id="UP000265882">
    <property type="component" value="Unassembled WGS sequence"/>
</dbReference>
<evidence type="ECO:0000313" key="4">
    <source>
        <dbReference type="Proteomes" id="UP000265882"/>
    </source>
</evidence>
<keyword evidence="3" id="KW-0449">Lipoprotein</keyword>
<protein>
    <submittedName>
        <fullName evidence="3">Outer membrane lipoprotein-sorting protein</fullName>
    </submittedName>
</protein>
<reference evidence="3 4" key="1">
    <citation type="journal article" date="2017" name="ISME J.">
        <title>Energy and carbon metabolisms in a deep terrestrial subsurface fluid microbial community.</title>
        <authorList>
            <person name="Momper L."/>
            <person name="Jungbluth S.P."/>
            <person name="Lee M.D."/>
            <person name="Amend J.P."/>
        </authorList>
    </citation>
    <scope>NUCLEOTIDE SEQUENCE [LARGE SCALE GENOMIC DNA]</scope>
    <source>
        <strain evidence="3">SURF_5</strain>
    </source>
</reference>
<gene>
    <name evidence="3" type="ORF">C4520_12690</name>
</gene>
<dbReference type="Pfam" id="PF17131">
    <property type="entry name" value="LolA_like"/>
    <property type="match status" value="1"/>
</dbReference>
<sequence length="306" mass="35411">MQYCRAKGGIEGSVGATLCGRPSIHTQFLQSLPAIGRGSVMRYSRIVAVIISFIAITFLCAQAALSEELTGRQIMEKEELLNKGKDEFNCMSMKLINSRGQERNRKVEYYRKTEEGDVDKILMRFLEPADVKGVGLLTLEQIDRDDDQWLYLPALKKVRRISSSDQTDNFMGTDFTYEDIRSEKLDRHIYNVIGSEILDGHDCYMIEALPADEAQKRESGYSRREIWIRKDIFLTVQTKYYDRKGEFFKLGVVKDIVEIAPNVYRPNFMEMKNLKTNHTTQLNFDNRRVNQGIDNVVFTERELKRG</sequence>
<feature type="transmembrane region" description="Helical" evidence="1">
    <location>
        <begin position="46"/>
        <end position="65"/>
    </location>
</feature>
<keyword evidence="1" id="KW-1133">Transmembrane helix</keyword>
<evidence type="ECO:0000259" key="2">
    <source>
        <dbReference type="Pfam" id="PF17131"/>
    </source>
</evidence>
<evidence type="ECO:0000313" key="3">
    <source>
        <dbReference type="EMBL" id="RJP19536.1"/>
    </source>
</evidence>
<dbReference type="CDD" id="cd16329">
    <property type="entry name" value="LolA_like"/>
    <property type="match status" value="1"/>
</dbReference>
<dbReference type="InterPro" id="IPR033399">
    <property type="entry name" value="TP_0789-like"/>
</dbReference>
<accession>A0A3A4NNB4</accession>
<dbReference type="EMBL" id="QZKU01000088">
    <property type="protein sequence ID" value="RJP19536.1"/>
    <property type="molecule type" value="Genomic_DNA"/>
</dbReference>
<keyword evidence="1" id="KW-0472">Membrane</keyword>
<keyword evidence="1" id="KW-0812">Transmembrane</keyword>
<dbReference type="AlphaFoldDB" id="A0A3A4NNB4"/>
<organism evidence="3 4">
    <name type="scientific">Abyssobacteria bacterium (strain SURF_5)</name>
    <dbReference type="NCBI Taxonomy" id="2093360"/>
    <lineage>
        <taxon>Bacteria</taxon>
        <taxon>Pseudomonadati</taxon>
        <taxon>Candidatus Hydrogenedentota</taxon>
        <taxon>Candidatus Abyssobacteria</taxon>
    </lineage>
</organism>